<evidence type="ECO:0000313" key="3">
    <source>
        <dbReference type="Proteomes" id="UP001108027"/>
    </source>
</evidence>
<comment type="caution">
    <text evidence="2">The sequence shown here is derived from an EMBL/GenBank/DDBJ whole genome shotgun (WGS) entry which is preliminary data.</text>
</comment>
<gene>
    <name evidence="2" type="ORF">LL252_08895</name>
</gene>
<sequence>MQTIAFYNLKGGVGKTTTTVNMAWHAARWKHRTLVWDLDPQGAASFYLGVDDQTPGYKAGGLLKGKQPAGRFKRETRWPHLDVIPADISMRNADVKLAEGGGAKNRLKELIAPFGESYELVVLDCPPTLSPLAESVFAAADYLFVPVIPTHLSLRAFRQVLDWLDDKKFKHLRVVPFFNMVDRRRDLHVQMLVKRPPEMKDGLKTWVPYATHVEQMGDHQAPVGEIAPYTPAAQAYRAMWFEVVERLKL</sequence>
<proteinExistence type="predicted"/>
<dbReference type="Gene3D" id="3.40.50.300">
    <property type="entry name" value="P-loop containing nucleotide triphosphate hydrolases"/>
    <property type="match status" value="1"/>
</dbReference>
<protein>
    <submittedName>
        <fullName evidence="2">ParA family protein</fullName>
    </submittedName>
</protein>
<dbReference type="Pfam" id="PF13614">
    <property type="entry name" value="AAA_31"/>
    <property type="match status" value="1"/>
</dbReference>
<dbReference type="InterPro" id="IPR025669">
    <property type="entry name" value="AAA_dom"/>
</dbReference>
<dbReference type="SUPFAM" id="SSF52540">
    <property type="entry name" value="P-loop containing nucleoside triphosphate hydrolases"/>
    <property type="match status" value="1"/>
</dbReference>
<keyword evidence="3" id="KW-1185">Reference proteome</keyword>
<dbReference type="InterPro" id="IPR050678">
    <property type="entry name" value="DNA_Partitioning_ATPase"/>
</dbReference>
<dbReference type="Proteomes" id="UP001108027">
    <property type="component" value="Unassembled WGS sequence"/>
</dbReference>
<reference evidence="2" key="1">
    <citation type="submission" date="2021-10" db="EMBL/GenBank/DDBJ databases">
        <title>The diversity and Nitrogen Metabolism of Culturable Nitrate-Utilizing Bacteria Within the Oxygen Minimum Zone of the Changjiang (Yangtze River)Estuary.</title>
        <authorList>
            <person name="Zhang D."/>
            <person name="Zheng J."/>
            <person name="Liu S."/>
            <person name="He W."/>
        </authorList>
    </citation>
    <scope>NUCLEOTIDE SEQUENCE</scope>
    <source>
        <strain evidence="2">FXH-223</strain>
    </source>
</reference>
<dbReference type="PANTHER" id="PTHR13696">
    <property type="entry name" value="P-LOOP CONTAINING NUCLEOSIDE TRIPHOSPHATE HYDROLASE"/>
    <property type="match status" value="1"/>
</dbReference>
<feature type="domain" description="AAA" evidence="1">
    <location>
        <begin position="1"/>
        <end position="164"/>
    </location>
</feature>
<dbReference type="CDD" id="cd02042">
    <property type="entry name" value="ParAB_family"/>
    <property type="match status" value="1"/>
</dbReference>
<dbReference type="AlphaFoldDB" id="A0A9Q3YRJ3"/>
<organism evidence="2 3">
    <name type="scientific">Alloalcanivorax marinus</name>
    <dbReference type="NCBI Taxonomy" id="1177169"/>
    <lineage>
        <taxon>Bacteria</taxon>
        <taxon>Pseudomonadati</taxon>
        <taxon>Pseudomonadota</taxon>
        <taxon>Gammaproteobacteria</taxon>
        <taxon>Oceanospirillales</taxon>
        <taxon>Alcanivoracaceae</taxon>
        <taxon>Alloalcanivorax</taxon>
    </lineage>
</organism>
<dbReference type="EMBL" id="JAJGNA010000008">
    <property type="protein sequence ID" value="MCC4308688.1"/>
    <property type="molecule type" value="Genomic_DNA"/>
</dbReference>
<name>A0A9Q3YRJ3_9GAMM</name>
<dbReference type="InterPro" id="IPR027417">
    <property type="entry name" value="P-loop_NTPase"/>
</dbReference>
<dbReference type="RefSeq" id="WP_228233793.1">
    <property type="nucleotide sequence ID" value="NZ_JAJGNA010000008.1"/>
</dbReference>
<evidence type="ECO:0000259" key="1">
    <source>
        <dbReference type="Pfam" id="PF13614"/>
    </source>
</evidence>
<evidence type="ECO:0000313" key="2">
    <source>
        <dbReference type="EMBL" id="MCC4308688.1"/>
    </source>
</evidence>
<accession>A0A9Q3YRJ3</accession>
<dbReference type="PANTHER" id="PTHR13696:SF52">
    <property type="entry name" value="PARA FAMILY PROTEIN CT_582"/>
    <property type="match status" value="1"/>
</dbReference>